<dbReference type="AlphaFoldDB" id="A0A0M5MH15"/>
<dbReference type="GO" id="GO:0003905">
    <property type="term" value="F:alkylbase DNA N-glycosylase activity"/>
    <property type="evidence" value="ECO:0007669"/>
    <property type="project" value="InterPro"/>
</dbReference>
<gene>
    <name evidence="6" type="ORF">ACX27_18350</name>
</gene>
<keyword evidence="7" id="KW-1185">Reference proteome</keyword>
<evidence type="ECO:0000256" key="3">
    <source>
        <dbReference type="ARBA" id="ARBA00022801"/>
    </source>
</evidence>
<dbReference type="PANTHER" id="PTHR10429:SF0">
    <property type="entry name" value="DNA-3-METHYLADENINE GLYCOSYLASE"/>
    <property type="match status" value="1"/>
</dbReference>
<dbReference type="EC" id="3.2.2.-" evidence="5"/>
<dbReference type="Pfam" id="PF02245">
    <property type="entry name" value="Pur_DNA_glyco"/>
    <property type="match status" value="1"/>
</dbReference>
<keyword evidence="4 5" id="KW-0234">DNA repair</keyword>
<dbReference type="EMBL" id="CP012036">
    <property type="protein sequence ID" value="ALF54355.1"/>
    <property type="molecule type" value="Genomic_DNA"/>
</dbReference>
<reference evidence="6 7" key="2">
    <citation type="journal article" date="2016" name="Genome Announc.">
        <title>Draft Genome Sequence of the N2-Fixing Cyanobacterium Nostoc piscinale CENA21, Isolated from the Brazilian Amazon Floodplain.</title>
        <authorList>
            <person name="Leao T."/>
            <person name="Guimaraes P.I."/>
            <person name="de Melo A.G."/>
            <person name="Ramos R.T."/>
            <person name="Leao P.N."/>
            <person name="Silva A."/>
            <person name="Fiore M.F."/>
            <person name="Schneider M.P."/>
        </authorList>
    </citation>
    <scope>NUCLEOTIDE SEQUENCE [LARGE SCALE GENOMIC DNA]</scope>
    <source>
        <strain evidence="6 7">CENA21</strain>
    </source>
</reference>
<dbReference type="PATRIC" id="fig|224013.5.peg.4393"/>
<dbReference type="HAMAP" id="MF_00527">
    <property type="entry name" value="3MGH"/>
    <property type="match status" value="1"/>
</dbReference>
<dbReference type="GO" id="GO:0006284">
    <property type="term" value="P:base-excision repair"/>
    <property type="evidence" value="ECO:0007669"/>
    <property type="project" value="InterPro"/>
</dbReference>
<sequence>MKSDIDATWLTRPSTLVAPELIGCTLVRQMPDGRIFRGMIVETEAYAPEDPAMHAYRSRTTRNQVMFEAAGKAYVYLIYGVYHCLNVVTDRDGIPSAVLLRALELAQVPTWVDHQEKLKPHRIAAGPGKLCRALKIDLTLNATPLEFGQALWLEHRQPEFQQQLEQGNLTLIQTTRIGLTKGVDLPWRWYLWNSLAVSKKG</sequence>
<dbReference type="SUPFAM" id="SSF50486">
    <property type="entry name" value="FMT C-terminal domain-like"/>
    <property type="match status" value="1"/>
</dbReference>
<name>A0A0M5MH15_9NOSO</name>
<evidence type="ECO:0000256" key="5">
    <source>
        <dbReference type="HAMAP-Rule" id="MF_00527"/>
    </source>
</evidence>
<dbReference type="CDD" id="cd00540">
    <property type="entry name" value="AAG"/>
    <property type="match status" value="1"/>
</dbReference>
<dbReference type="InterPro" id="IPR036995">
    <property type="entry name" value="MPG_sf"/>
</dbReference>
<dbReference type="KEGG" id="npz:ACX27_18350"/>
<protein>
    <recommendedName>
        <fullName evidence="5">Putative 3-methyladenine DNA glycosylase</fullName>
        <ecNumber evidence="5">3.2.2.-</ecNumber>
    </recommendedName>
</protein>
<dbReference type="PANTHER" id="PTHR10429">
    <property type="entry name" value="DNA-3-METHYLADENINE GLYCOSYLASE"/>
    <property type="match status" value="1"/>
</dbReference>
<evidence type="ECO:0000256" key="2">
    <source>
        <dbReference type="ARBA" id="ARBA00022763"/>
    </source>
</evidence>
<evidence type="ECO:0000256" key="1">
    <source>
        <dbReference type="ARBA" id="ARBA00009232"/>
    </source>
</evidence>
<accession>A0A0M5MH15</accession>
<evidence type="ECO:0000313" key="7">
    <source>
        <dbReference type="Proteomes" id="UP000062645"/>
    </source>
</evidence>
<organism evidence="6 7">
    <name type="scientific">Nostoc piscinale CENA21</name>
    <dbReference type="NCBI Taxonomy" id="224013"/>
    <lineage>
        <taxon>Bacteria</taxon>
        <taxon>Bacillati</taxon>
        <taxon>Cyanobacteriota</taxon>
        <taxon>Cyanophyceae</taxon>
        <taxon>Nostocales</taxon>
        <taxon>Nostocaceae</taxon>
        <taxon>Nostoc</taxon>
    </lineage>
</organism>
<dbReference type="Gene3D" id="3.10.300.10">
    <property type="entry name" value="Methylpurine-DNA glycosylase (MPG)"/>
    <property type="match status" value="1"/>
</dbReference>
<dbReference type="RefSeq" id="WP_062294883.1">
    <property type="nucleotide sequence ID" value="NZ_CP012036.1"/>
</dbReference>
<dbReference type="InterPro" id="IPR003180">
    <property type="entry name" value="MPG"/>
</dbReference>
<dbReference type="NCBIfam" id="TIGR00567">
    <property type="entry name" value="3mg"/>
    <property type="match status" value="1"/>
</dbReference>
<evidence type="ECO:0000256" key="4">
    <source>
        <dbReference type="ARBA" id="ARBA00023204"/>
    </source>
</evidence>
<dbReference type="STRING" id="224013.ACX27_18350"/>
<comment type="similarity">
    <text evidence="1 5">Belongs to the DNA glycosylase MPG family.</text>
</comment>
<keyword evidence="2 5" id="KW-0227">DNA damage</keyword>
<dbReference type="InterPro" id="IPR011034">
    <property type="entry name" value="Formyl_transferase-like_C_sf"/>
</dbReference>
<dbReference type="OrthoDB" id="9794313at2"/>
<keyword evidence="3 5" id="KW-0378">Hydrolase</keyword>
<dbReference type="GO" id="GO:0003677">
    <property type="term" value="F:DNA binding"/>
    <property type="evidence" value="ECO:0007669"/>
    <property type="project" value="InterPro"/>
</dbReference>
<proteinExistence type="inferred from homology"/>
<reference evidence="7" key="1">
    <citation type="submission" date="2015-07" db="EMBL/GenBank/DDBJ databases">
        <title>Genome Of Nitrogen-Fixing Cyanobacterium Nostoc piscinale CENA21 From Solimoes/Amazon River Floodplain Sediments And Comparative Genomics To Uncover Biosynthetic Natural Products Potential.</title>
        <authorList>
            <person name="Leao T.F."/>
            <person name="Leao P.N."/>
            <person name="Guimaraes P.I."/>
            <person name="de Melo A.G.C."/>
            <person name="Ramos R.T.J."/>
            <person name="Silva A."/>
            <person name="Fiore M.F."/>
            <person name="Schneider M.P.C."/>
        </authorList>
    </citation>
    <scope>NUCLEOTIDE SEQUENCE [LARGE SCALE GENOMIC DNA]</scope>
    <source>
        <strain evidence="7">CENA21</strain>
    </source>
</reference>
<evidence type="ECO:0000313" key="6">
    <source>
        <dbReference type="EMBL" id="ALF54355.1"/>
    </source>
</evidence>
<dbReference type="Proteomes" id="UP000062645">
    <property type="component" value="Chromosome"/>
</dbReference>